<feature type="transmembrane region" description="Helical" evidence="5">
    <location>
        <begin position="28"/>
        <end position="61"/>
    </location>
</feature>
<dbReference type="Proteomes" id="UP000198867">
    <property type="component" value="Unassembled WGS sequence"/>
</dbReference>
<feature type="transmembrane region" description="Helical" evidence="5">
    <location>
        <begin position="101"/>
        <end position="121"/>
    </location>
</feature>
<proteinExistence type="predicted"/>
<feature type="transmembrane region" description="Helical" evidence="5">
    <location>
        <begin position="128"/>
        <end position="148"/>
    </location>
</feature>
<reference evidence="8" key="1">
    <citation type="submission" date="2016-10" db="EMBL/GenBank/DDBJ databases">
        <authorList>
            <person name="Varghese N."/>
            <person name="Submissions S."/>
        </authorList>
    </citation>
    <scope>NUCLEOTIDE SEQUENCE [LARGE SCALE GENOMIC DNA]</scope>
    <source>
        <strain evidence="8">CGMCC 1.11101</strain>
    </source>
</reference>
<feature type="domain" description="O-antigen ligase-related" evidence="6">
    <location>
        <begin position="220"/>
        <end position="367"/>
    </location>
</feature>
<evidence type="ECO:0000256" key="1">
    <source>
        <dbReference type="ARBA" id="ARBA00004141"/>
    </source>
</evidence>
<dbReference type="GO" id="GO:0016020">
    <property type="term" value="C:membrane"/>
    <property type="evidence" value="ECO:0007669"/>
    <property type="project" value="UniProtKB-SubCell"/>
</dbReference>
<feature type="transmembrane region" description="Helical" evidence="5">
    <location>
        <begin position="391"/>
        <end position="410"/>
    </location>
</feature>
<evidence type="ECO:0000256" key="3">
    <source>
        <dbReference type="ARBA" id="ARBA00022989"/>
    </source>
</evidence>
<evidence type="ECO:0000256" key="4">
    <source>
        <dbReference type="ARBA" id="ARBA00023136"/>
    </source>
</evidence>
<feature type="transmembrane region" description="Helical" evidence="5">
    <location>
        <begin position="73"/>
        <end position="95"/>
    </location>
</feature>
<feature type="transmembrane region" description="Helical" evidence="5">
    <location>
        <begin position="422"/>
        <end position="443"/>
    </location>
</feature>
<evidence type="ECO:0000259" key="6">
    <source>
        <dbReference type="Pfam" id="PF04932"/>
    </source>
</evidence>
<feature type="transmembrane region" description="Helical" evidence="5">
    <location>
        <begin position="249"/>
        <end position="270"/>
    </location>
</feature>
<dbReference type="PANTHER" id="PTHR37422:SF13">
    <property type="entry name" value="LIPOPOLYSACCHARIDE BIOSYNTHESIS PROTEIN PA4999-RELATED"/>
    <property type="match status" value="1"/>
</dbReference>
<feature type="transmembrane region" description="Helical" evidence="5">
    <location>
        <begin position="185"/>
        <end position="203"/>
    </location>
</feature>
<keyword evidence="4 5" id="KW-0472">Membrane</keyword>
<keyword evidence="8" id="KW-1185">Reference proteome</keyword>
<feature type="transmembrane region" description="Helical" evidence="5">
    <location>
        <begin position="313"/>
        <end position="335"/>
    </location>
</feature>
<organism evidence="7 8">
    <name type="scientific">Mycetocola miduiensis</name>
    <dbReference type="NCBI Taxonomy" id="995034"/>
    <lineage>
        <taxon>Bacteria</taxon>
        <taxon>Bacillati</taxon>
        <taxon>Actinomycetota</taxon>
        <taxon>Actinomycetes</taxon>
        <taxon>Micrococcales</taxon>
        <taxon>Microbacteriaceae</taxon>
        <taxon>Mycetocola</taxon>
    </lineage>
</organism>
<keyword evidence="7" id="KW-0436">Ligase</keyword>
<dbReference type="InterPro" id="IPR007016">
    <property type="entry name" value="O-antigen_ligase-rel_domated"/>
</dbReference>
<dbReference type="InterPro" id="IPR051533">
    <property type="entry name" value="WaaL-like"/>
</dbReference>
<feature type="transmembrane region" description="Helical" evidence="5">
    <location>
        <begin position="210"/>
        <end position="243"/>
    </location>
</feature>
<evidence type="ECO:0000256" key="2">
    <source>
        <dbReference type="ARBA" id="ARBA00022692"/>
    </source>
</evidence>
<evidence type="ECO:0000256" key="5">
    <source>
        <dbReference type="SAM" id="Phobius"/>
    </source>
</evidence>
<evidence type="ECO:0000313" key="7">
    <source>
        <dbReference type="EMBL" id="SFN35924.1"/>
    </source>
</evidence>
<evidence type="ECO:0000313" key="8">
    <source>
        <dbReference type="Proteomes" id="UP000198867"/>
    </source>
</evidence>
<dbReference type="EMBL" id="FOVM01000001">
    <property type="protein sequence ID" value="SFN35924.1"/>
    <property type="molecule type" value="Genomic_DNA"/>
</dbReference>
<dbReference type="GO" id="GO:0016874">
    <property type="term" value="F:ligase activity"/>
    <property type="evidence" value="ECO:0007669"/>
    <property type="project" value="UniProtKB-KW"/>
</dbReference>
<accession>A0A1I4YD17</accession>
<keyword evidence="3 5" id="KW-1133">Transmembrane helix</keyword>
<protein>
    <submittedName>
        <fullName evidence="7">O-Antigen ligase</fullName>
    </submittedName>
</protein>
<dbReference type="AlphaFoldDB" id="A0A1I4YD17"/>
<comment type="subcellular location">
    <subcellularLocation>
        <location evidence="1">Membrane</location>
        <topology evidence="1">Multi-pass membrane protein</topology>
    </subcellularLocation>
</comment>
<gene>
    <name evidence="7" type="ORF">SAMN05216219_0129</name>
</gene>
<sequence length="455" mass="48645">MKVDLESASASPHGMEKGGRRLPRAQRWLIFILPVLGCFGPAIAIVGPIFGFRLAVLLLVATSLPWRRVDGSAVVLVTRVLAVIWIIVALLLLLLRGASVYTWPEAGSLLFGILFIVAIVGTRSTRHALRVFLAGWLLAFCATAAVAAREILFGIPFGNYYRQEAANPILEGLGSASTFSNPNNYAFFLLVSFPVLTLGRSAATQKTWKLLYLGAMASVPVLMLATGSRIGLLILIAVGAVFAVAFVRAKWAAVAAGGVALAALLFPVAFDFAVQSLLRPFAFGDGFQLQAFIYGIFEESSMMVRMSLIQNGYGFWLDSYLMGVGMGGFEAAMAGGSGDHPTMGIESPHSGVMEILSQFGILVFAPFALLLITLLLIGWKTFSTRQTHSSMRVGGLLLVTLTSAFPIFTVMNSSFLEPSSSWLFLALLLLVGLAIDETADGVATGELHSSARIVL</sequence>
<keyword evidence="2 5" id="KW-0812">Transmembrane</keyword>
<dbReference type="STRING" id="995034.SAMN05216219_0129"/>
<dbReference type="PANTHER" id="PTHR37422">
    <property type="entry name" value="TEICHURONIC ACID BIOSYNTHESIS PROTEIN TUAE"/>
    <property type="match status" value="1"/>
</dbReference>
<feature type="transmembrane region" description="Helical" evidence="5">
    <location>
        <begin position="355"/>
        <end position="379"/>
    </location>
</feature>
<name>A0A1I4YD17_9MICO</name>
<dbReference type="Pfam" id="PF04932">
    <property type="entry name" value="Wzy_C"/>
    <property type="match status" value="1"/>
</dbReference>